<evidence type="ECO:0000313" key="3">
    <source>
        <dbReference type="EMBL" id="SPD16034.1"/>
    </source>
</evidence>
<dbReference type="Pfam" id="PF07727">
    <property type="entry name" value="RVT_2"/>
    <property type="match status" value="1"/>
</dbReference>
<dbReference type="InterPro" id="IPR013103">
    <property type="entry name" value="RVT_2"/>
</dbReference>
<accession>A0A2N9HWE6</accession>
<organism evidence="3">
    <name type="scientific">Fagus sylvatica</name>
    <name type="common">Beechnut</name>
    <dbReference type="NCBI Taxonomy" id="28930"/>
    <lineage>
        <taxon>Eukaryota</taxon>
        <taxon>Viridiplantae</taxon>
        <taxon>Streptophyta</taxon>
        <taxon>Embryophyta</taxon>
        <taxon>Tracheophyta</taxon>
        <taxon>Spermatophyta</taxon>
        <taxon>Magnoliopsida</taxon>
        <taxon>eudicotyledons</taxon>
        <taxon>Gunneridae</taxon>
        <taxon>Pentapetalae</taxon>
        <taxon>rosids</taxon>
        <taxon>fabids</taxon>
        <taxon>Fagales</taxon>
        <taxon>Fagaceae</taxon>
        <taxon>Fagus</taxon>
    </lineage>
</organism>
<proteinExistence type="predicted"/>
<dbReference type="Pfam" id="PF22936">
    <property type="entry name" value="Pol_BBD"/>
    <property type="match status" value="1"/>
</dbReference>
<name>A0A2N9HWE6_FAGSY</name>
<evidence type="ECO:0000259" key="2">
    <source>
        <dbReference type="Pfam" id="PF22936"/>
    </source>
</evidence>
<feature type="domain" description="Reverse transcriptase Ty1/copia-type" evidence="1">
    <location>
        <begin position="242"/>
        <end position="358"/>
    </location>
</feature>
<dbReference type="EMBL" id="OIVN01004209">
    <property type="protein sequence ID" value="SPD16034.1"/>
    <property type="molecule type" value="Genomic_DNA"/>
</dbReference>
<gene>
    <name evidence="3" type="ORF">FSB_LOCUS43916</name>
</gene>
<reference evidence="3" key="1">
    <citation type="submission" date="2018-02" db="EMBL/GenBank/DDBJ databases">
        <authorList>
            <person name="Cohen D.B."/>
            <person name="Kent A.D."/>
        </authorList>
    </citation>
    <scope>NUCLEOTIDE SEQUENCE</scope>
</reference>
<sequence>MLSCEELFLKNSHDSYKDNYSMAMLTNAAFRPPFLNIHPSFYQNPGKGNLSVQQPYSDAELVTVGNGQGLPISHIGNSTLPNSSDNFQLKYILRDKPTGSILYQGKSEDGLYPIYPVNPSSNVSPSSTGASASTSLPQVFLSAKLKWHLWHQRLAALAVPSRLHPMKTRAQNWICKPKSFTDGTDKWHSRHAHASFVNDPSMEEPTSFTTASKQPIWRQAMNEFNTLLPNGIWDLMLRIPFYMTSSKNYIVFMQQPPGSPILSCHLMYATYTRLFYGLKEAPRAWFAHLTTRLLDFGFSSSKYDSSMFILRTPRPTCYILIYVVDIIITCLDPTTIGSFIRQLDTEFAVKSVPSLMSFARSLSQFVGDAFFDSTLHKSIVRALQYLSLTGLDISFVVKRWFPRTTCNQELIKEYKENLKKNATALRIIHQGSFVELDRSYSSVVKLGDGKLKKVEGKGTIAVNTNGGNRKFIHDVLYVPSLSQNLPSVGQLLRKGYSLLFDDGECTVYDKKHKLTVAEIRPLNYQGLQLLKKRNMVVGLPSIQNNDRICEGCIYGKMHRLPFPKIAWRAHAPLELVHADICWAN</sequence>
<dbReference type="AlphaFoldDB" id="A0A2N9HWE6"/>
<evidence type="ECO:0000259" key="1">
    <source>
        <dbReference type="Pfam" id="PF07727"/>
    </source>
</evidence>
<protein>
    <submittedName>
        <fullName evidence="3">Uncharacterized protein</fullName>
    </submittedName>
</protein>
<feature type="domain" description="Retrovirus-related Pol polyprotein from transposon TNT 1-94-like beta-barrel" evidence="2">
    <location>
        <begin position="430"/>
        <end position="496"/>
    </location>
</feature>
<dbReference type="InterPro" id="IPR054722">
    <property type="entry name" value="PolX-like_BBD"/>
</dbReference>